<gene>
    <name evidence="1" type="ORF">C7455_1038</name>
</gene>
<evidence type="ECO:0000313" key="1">
    <source>
        <dbReference type="EMBL" id="PWK60811.1"/>
    </source>
</evidence>
<evidence type="ECO:0000313" key="2">
    <source>
        <dbReference type="Proteomes" id="UP000245708"/>
    </source>
</evidence>
<organism evidence="1 2">
    <name type="scientific">Roseicyclus mahoneyensis</name>
    <dbReference type="NCBI Taxonomy" id="164332"/>
    <lineage>
        <taxon>Bacteria</taxon>
        <taxon>Pseudomonadati</taxon>
        <taxon>Pseudomonadota</taxon>
        <taxon>Alphaproteobacteria</taxon>
        <taxon>Rhodobacterales</taxon>
        <taxon>Roseobacteraceae</taxon>
        <taxon>Roseicyclus</taxon>
    </lineage>
</organism>
<dbReference type="OrthoDB" id="7689228at2"/>
<accession>A0A316GJ45</accession>
<keyword evidence="2" id="KW-1185">Reference proteome</keyword>
<dbReference type="AlphaFoldDB" id="A0A316GJ45"/>
<dbReference type="Proteomes" id="UP000245708">
    <property type="component" value="Unassembled WGS sequence"/>
</dbReference>
<proteinExistence type="predicted"/>
<reference evidence="1 2" key="1">
    <citation type="submission" date="2018-05" db="EMBL/GenBank/DDBJ databases">
        <title>Genomic Encyclopedia of Type Strains, Phase IV (KMG-IV): sequencing the most valuable type-strain genomes for metagenomic binning, comparative biology and taxonomic classification.</title>
        <authorList>
            <person name="Goeker M."/>
        </authorList>
    </citation>
    <scope>NUCLEOTIDE SEQUENCE [LARGE SCALE GENOMIC DNA]</scope>
    <source>
        <strain evidence="1 2">DSM 16097</strain>
    </source>
</reference>
<comment type="caution">
    <text evidence="1">The sequence shown here is derived from an EMBL/GenBank/DDBJ whole genome shotgun (WGS) entry which is preliminary data.</text>
</comment>
<dbReference type="EMBL" id="QGGW01000003">
    <property type="protein sequence ID" value="PWK60811.1"/>
    <property type="molecule type" value="Genomic_DNA"/>
</dbReference>
<sequence>MEKLSLIAQLSNLRKVVHDMEVDLGLAALERKERDILLAFFAASTKDPDHGIIARTDTVRQHPTVRDISQPTFHRALRRLIERGMIRRLPQLPAGTYHLNLD</sequence>
<dbReference type="RefSeq" id="WP_146199948.1">
    <property type="nucleotide sequence ID" value="NZ_QGGW01000003.1"/>
</dbReference>
<protein>
    <recommendedName>
        <fullName evidence="3">MarR family transcriptional regulator</fullName>
    </recommendedName>
</protein>
<name>A0A316GJ45_9RHOB</name>
<evidence type="ECO:0008006" key="3">
    <source>
        <dbReference type="Google" id="ProtNLM"/>
    </source>
</evidence>